<evidence type="ECO:0000256" key="6">
    <source>
        <dbReference type="RuleBase" id="RU363053"/>
    </source>
</evidence>
<dbReference type="Proteomes" id="UP000193685">
    <property type="component" value="Unassembled WGS sequence"/>
</dbReference>
<keyword evidence="3 6" id="KW-0812">Transmembrane</keyword>
<dbReference type="RefSeq" id="XP_040722477.1">
    <property type="nucleotide sequence ID" value="XM_040866231.1"/>
</dbReference>
<dbReference type="PANTHER" id="PTHR11266">
    <property type="entry name" value="PEROXISOMAL MEMBRANE PROTEIN 2, PXMP2 MPV17"/>
    <property type="match status" value="1"/>
</dbReference>
<dbReference type="PANTHER" id="PTHR11266:SF93">
    <property type="entry name" value="INTEGRAL MEMBRANE PROTEIN 25D9-6"/>
    <property type="match status" value="1"/>
</dbReference>
<name>A0A1Y2EXR6_PROLT</name>
<feature type="transmembrane region" description="Helical" evidence="6">
    <location>
        <begin position="164"/>
        <end position="182"/>
    </location>
</feature>
<protein>
    <recommendedName>
        <fullName evidence="9">Integral membrane protein</fullName>
    </recommendedName>
</protein>
<dbReference type="AlphaFoldDB" id="A0A1Y2EXR6"/>
<comment type="similarity">
    <text evidence="2 6">Belongs to the peroxisomal membrane protein PXMP2/4 family.</text>
</comment>
<keyword evidence="8" id="KW-1185">Reference proteome</keyword>
<organism evidence="7 8">
    <name type="scientific">Protomyces lactucae-debilis</name>
    <dbReference type="NCBI Taxonomy" id="2754530"/>
    <lineage>
        <taxon>Eukaryota</taxon>
        <taxon>Fungi</taxon>
        <taxon>Dikarya</taxon>
        <taxon>Ascomycota</taxon>
        <taxon>Taphrinomycotina</taxon>
        <taxon>Taphrinomycetes</taxon>
        <taxon>Taphrinales</taxon>
        <taxon>Protomycetaceae</taxon>
        <taxon>Protomyces</taxon>
    </lineage>
</organism>
<accession>A0A1Y2EXR6</accession>
<evidence type="ECO:0000256" key="3">
    <source>
        <dbReference type="ARBA" id="ARBA00022692"/>
    </source>
</evidence>
<keyword evidence="5 6" id="KW-0472">Membrane</keyword>
<dbReference type="GO" id="GO:0005778">
    <property type="term" value="C:peroxisomal membrane"/>
    <property type="evidence" value="ECO:0007669"/>
    <property type="project" value="TreeGrafter"/>
</dbReference>
<dbReference type="OrthoDB" id="860at2759"/>
<dbReference type="Pfam" id="PF04117">
    <property type="entry name" value="Mpv17_PMP22"/>
    <property type="match status" value="1"/>
</dbReference>
<dbReference type="EMBL" id="MCFI01000024">
    <property type="protein sequence ID" value="ORY76024.1"/>
    <property type="molecule type" value="Genomic_DNA"/>
</dbReference>
<keyword evidence="4 6" id="KW-1133">Transmembrane helix</keyword>
<evidence type="ECO:0008006" key="9">
    <source>
        <dbReference type="Google" id="ProtNLM"/>
    </source>
</evidence>
<dbReference type="OMA" id="KMAIYGA"/>
<evidence type="ECO:0000256" key="2">
    <source>
        <dbReference type="ARBA" id="ARBA00006824"/>
    </source>
</evidence>
<comment type="caution">
    <text evidence="7">The sequence shown here is derived from an EMBL/GenBank/DDBJ whole genome shotgun (WGS) entry which is preliminary data.</text>
</comment>
<proteinExistence type="inferred from homology"/>
<reference evidence="7 8" key="1">
    <citation type="submission" date="2016-07" db="EMBL/GenBank/DDBJ databases">
        <title>Pervasive Adenine N6-methylation of Active Genes in Fungi.</title>
        <authorList>
            <consortium name="DOE Joint Genome Institute"/>
            <person name="Mondo S.J."/>
            <person name="Dannebaum R.O."/>
            <person name="Kuo R.C."/>
            <person name="Labutti K."/>
            <person name="Haridas S."/>
            <person name="Kuo A."/>
            <person name="Salamov A."/>
            <person name="Ahrendt S.R."/>
            <person name="Lipzen A."/>
            <person name="Sullivan W."/>
            <person name="Andreopoulos W.B."/>
            <person name="Clum A."/>
            <person name="Lindquist E."/>
            <person name="Daum C."/>
            <person name="Ramamoorthy G.K."/>
            <person name="Gryganskyi A."/>
            <person name="Culley D."/>
            <person name="Magnuson J.K."/>
            <person name="James T.Y."/>
            <person name="O'Malley M.A."/>
            <person name="Stajich J.E."/>
            <person name="Spatafora J.W."/>
            <person name="Visel A."/>
            <person name="Grigoriev I.V."/>
        </authorList>
    </citation>
    <scope>NUCLEOTIDE SEQUENCE [LARGE SCALE GENOMIC DNA]</scope>
    <source>
        <strain evidence="7 8">12-1054</strain>
    </source>
</reference>
<evidence type="ECO:0000256" key="4">
    <source>
        <dbReference type="ARBA" id="ARBA00022989"/>
    </source>
</evidence>
<dbReference type="GeneID" id="63782830"/>
<evidence type="ECO:0000256" key="5">
    <source>
        <dbReference type="ARBA" id="ARBA00023136"/>
    </source>
</evidence>
<evidence type="ECO:0000256" key="1">
    <source>
        <dbReference type="ARBA" id="ARBA00004141"/>
    </source>
</evidence>
<evidence type="ECO:0000313" key="8">
    <source>
        <dbReference type="Proteomes" id="UP000193685"/>
    </source>
</evidence>
<comment type="subcellular location">
    <subcellularLocation>
        <location evidence="1">Membrane</location>
        <topology evidence="1">Multi-pass membrane protein</topology>
    </subcellularLocation>
</comment>
<dbReference type="STRING" id="56484.A0A1Y2EXR6"/>
<gene>
    <name evidence="7" type="ORF">BCR37DRAFT_166568</name>
</gene>
<sequence>MSTIKATEQTLLHKYLGQLALHPLRTKAITNATLNGIQEVTASYLAGEKTKDGSYVSDRVPKMMAYGAFVSAPLSHFLVTTLQKVFEGKTTTKDKILQIIASNLIVSPIQNTAFISCMAIIAGARNTAQIKGALRTNLLPIMKISWMTSPLALIFAQKFLAPEAWVPFFNAIAFVFGTYINTQTKRQMRLRRAAEGK</sequence>
<evidence type="ECO:0000313" key="7">
    <source>
        <dbReference type="EMBL" id="ORY76024.1"/>
    </source>
</evidence>
<feature type="transmembrane region" description="Helical" evidence="6">
    <location>
        <begin position="99"/>
        <end position="124"/>
    </location>
</feature>
<dbReference type="InterPro" id="IPR007248">
    <property type="entry name" value="Mpv17_PMP22"/>
</dbReference>